<dbReference type="InterPro" id="IPR036179">
    <property type="entry name" value="Ig-like_dom_sf"/>
</dbReference>
<keyword evidence="4" id="KW-0472">Membrane</keyword>
<name>A0A663E519_AQUCH</name>
<evidence type="ECO:0000259" key="8">
    <source>
        <dbReference type="PROSITE" id="PS50835"/>
    </source>
</evidence>
<evidence type="ECO:0000256" key="3">
    <source>
        <dbReference type="ARBA" id="ARBA00022989"/>
    </source>
</evidence>
<evidence type="ECO:0000256" key="5">
    <source>
        <dbReference type="ARBA" id="ARBA00023170"/>
    </source>
</evidence>
<keyword evidence="5" id="KW-0675">Receptor</keyword>
<evidence type="ECO:0000313" key="10">
    <source>
        <dbReference type="Proteomes" id="UP000472275"/>
    </source>
</evidence>
<feature type="compositionally biased region" description="Low complexity" evidence="7">
    <location>
        <begin position="77"/>
        <end position="91"/>
    </location>
</feature>
<dbReference type="Pfam" id="PF07654">
    <property type="entry name" value="C1-set"/>
    <property type="match status" value="1"/>
</dbReference>
<dbReference type="CDD" id="cd00098">
    <property type="entry name" value="IgC1"/>
    <property type="match status" value="1"/>
</dbReference>
<dbReference type="InterPro" id="IPR013106">
    <property type="entry name" value="Ig_V-set"/>
</dbReference>
<dbReference type="AlphaFoldDB" id="A0A663E519"/>
<dbReference type="PANTHER" id="PTHR19256">
    <property type="entry name" value="T-CELL RECEPTOR GAMMA CHAIN"/>
    <property type="match status" value="1"/>
</dbReference>
<keyword evidence="2" id="KW-0812">Transmembrane</keyword>
<organism evidence="9 10">
    <name type="scientific">Aquila chrysaetos chrysaetos</name>
    <dbReference type="NCBI Taxonomy" id="223781"/>
    <lineage>
        <taxon>Eukaryota</taxon>
        <taxon>Metazoa</taxon>
        <taxon>Chordata</taxon>
        <taxon>Craniata</taxon>
        <taxon>Vertebrata</taxon>
        <taxon>Euteleostomi</taxon>
        <taxon>Archelosauria</taxon>
        <taxon>Archosauria</taxon>
        <taxon>Dinosauria</taxon>
        <taxon>Saurischia</taxon>
        <taxon>Theropoda</taxon>
        <taxon>Coelurosauria</taxon>
        <taxon>Aves</taxon>
        <taxon>Neognathae</taxon>
        <taxon>Neoaves</taxon>
        <taxon>Telluraves</taxon>
        <taxon>Accipitrimorphae</taxon>
        <taxon>Accipitriformes</taxon>
        <taxon>Accipitridae</taxon>
        <taxon>Accipitrinae</taxon>
        <taxon>Aquila</taxon>
    </lineage>
</organism>
<dbReference type="GeneTree" id="ENSGT00950000186361"/>
<dbReference type="SMART" id="SM00407">
    <property type="entry name" value="IGc1"/>
    <property type="match status" value="1"/>
</dbReference>
<dbReference type="Pfam" id="PF07686">
    <property type="entry name" value="V-set"/>
    <property type="match status" value="1"/>
</dbReference>
<keyword evidence="10" id="KW-1185">Reference proteome</keyword>
<dbReference type="InterPro" id="IPR051117">
    <property type="entry name" value="TRG_var/const_region"/>
</dbReference>
<dbReference type="SUPFAM" id="SSF48726">
    <property type="entry name" value="Immunoglobulin"/>
    <property type="match status" value="2"/>
</dbReference>
<reference evidence="9" key="1">
    <citation type="submission" date="2025-08" db="UniProtKB">
        <authorList>
            <consortium name="Ensembl"/>
        </authorList>
    </citation>
    <scope>IDENTIFICATION</scope>
</reference>
<dbReference type="PROSITE" id="PS50835">
    <property type="entry name" value="IG_LIKE"/>
    <property type="match status" value="1"/>
</dbReference>
<evidence type="ECO:0000256" key="6">
    <source>
        <dbReference type="ARBA" id="ARBA00023319"/>
    </source>
</evidence>
<keyword evidence="3" id="KW-1133">Transmembrane helix</keyword>
<evidence type="ECO:0000256" key="4">
    <source>
        <dbReference type="ARBA" id="ARBA00023136"/>
    </source>
</evidence>
<evidence type="ECO:0000256" key="7">
    <source>
        <dbReference type="SAM" id="MobiDB-lite"/>
    </source>
</evidence>
<feature type="domain" description="Ig-like" evidence="8">
    <location>
        <begin position="164"/>
        <end position="253"/>
    </location>
</feature>
<evidence type="ECO:0000313" key="9">
    <source>
        <dbReference type="Ensembl" id="ENSACCP00020007265.1"/>
    </source>
</evidence>
<comment type="subcellular location">
    <subcellularLocation>
        <location evidence="1">Membrane</location>
    </subcellularLocation>
</comment>
<sequence length="277" mass="30730">MPHAGESLLLPFPSLPFPSLPFPSPPPPLPACSPVPTTPRRSSGDTFLSLDAQCQAATQGSPLLLPHGIAHSAPGLSSFSSQSQRQQSMTSKHAAPGSTRGHSPDRYFVEKVSRQKLCILTINDIIPDDTATYYCTLFTVMGYYPKVFGSGTKLTVSDKGNSPPAHSEILQKNHGNQTTYVCLIEKFYPEVIRVTWTDEAHKEVTDNVVQGDPWKATKEGKYSISSWLTVSAANKDKNYHCKYEHESKEHSLQAQGTYYMLRIFILRIIRDLTFSLQ</sequence>
<evidence type="ECO:0000256" key="2">
    <source>
        <dbReference type="ARBA" id="ARBA00022692"/>
    </source>
</evidence>
<reference evidence="9" key="2">
    <citation type="submission" date="2025-09" db="UniProtKB">
        <authorList>
            <consortium name="Ensembl"/>
        </authorList>
    </citation>
    <scope>IDENTIFICATION</scope>
</reference>
<dbReference type="InterPro" id="IPR003597">
    <property type="entry name" value="Ig_C1-set"/>
</dbReference>
<proteinExistence type="predicted"/>
<feature type="region of interest" description="Disordered" evidence="7">
    <location>
        <begin position="75"/>
        <end position="104"/>
    </location>
</feature>
<dbReference type="Gene3D" id="2.60.40.10">
    <property type="entry name" value="Immunoglobulins"/>
    <property type="match status" value="2"/>
</dbReference>
<keyword evidence="6" id="KW-0393">Immunoglobulin domain</keyword>
<dbReference type="Ensembl" id="ENSACCT00020007589.1">
    <property type="protein sequence ID" value="ENSACCP00020007265.1"/>
    <property type="gene ID" value="ENSACCG00020004904.1"/>
</dbReference>
<evidence type="ECO:0000256" key="1">
    <source>
        <dbReference type="ARBA" id="ARBA00004370"/>
    </source>
</evidence>
<protein>
    <recommendedName>
        <fullName evidence="8">Ig-like domain-containing protein</fullName>
    </recommendedName>
</protein>
<dbReference type="GO" id="GO:0016020">
    <property type="term" value="C:membrane"/>
    <property type="evidence" value="ECO:0007669"/>
    <property type="project" value="UniProtKB-SubCell"/>
</dbReference>
<dbReference type="Proteomes" id="UP000472275">
    <property type="component" value="Chromosome 3"/>
</dbReference>
<dbReference type="InterPro" id="IPR007110">
    <property type="entry name" value="Ig-like_dom"/>
</dbReference>
<dbReference type="PANTHER" id="PTHR19256:SF65">
    <property type="entry name" value="T CELL RECEPTOR GAMMA CONSTANT 1-RELATED"/>
    <property type="match status" value="1"/>
</dbReference>
<accession>A0A663E519</accession>
<dbReference type="InterPro" id="IPR013783">
    <property type="entry name" value="Ig-like_fold"/>
</dbReference>